<proteinExistence type="inferred from homology"/>
<dbReference type="AlphaFoldDB" id="A0A5C3LG99"/>
<sequence>MLCSYFLQLVAVGLMTINSCAAKGPLPVFLGQAGSYVIFAKSGVSTVPSSKITGDIALSPAASTFLTGFSLTKSAVGTSASSVQVVGSLFAADFKSPTPSLLTTGANSMITAFNDAAGRSNPTSINLASGAIGGRTFAPGLYKWTSGVSILSSITLTGTAVDTWIFQISGTLITASGVKVTLAGGALPKNIVWVVNGAVTLGSTSQFNGVILAATSVTLQTGATLNGRILAQTGVALQKAVVTVNL</sequence>
<feature type="chain" id="PRO_5023103837" evidence="3">
    <location>
        <begin position="23"/>
        <end position="246"/>
    </location>
</feature>
<evidence type="ECO:0000256" key="2">
    <source>
        <dbReference type="ARBA" id="ARBA00022729"/>
    </source>
</evidence>
<protein>
    <submittedName>
        <fullName evidence="4">Antifreeze protein</fullName>
    </submittedName>
</protein>
<dbReference type="InterPro" id="IPR021884">
    <property type="entry name" value="Ice-bd_prot"/>
</dbReference>
<dbReference type="Proteomes" id="UP000308652">
    <property type="component" value="Unassembled WGS sequence"/>
</dbReference>
<dbReference type="STRING" id="68775.A0A5C3LG99"/>
<evidence type="ECO:0000256" key="3">
    <source>
        <dbReference type="SAM" id="SignalP"/>
    </source>
</evidence>
<gene>
    <name evidence="4" type="ORF">BDQ12DRAFT_775031</name>
</gene>
<evidence type="ECO:0000313" key="4">
    <source>
        <dbReference type="EMBL" id="TFK32144.1"/>
    </source>
</evidence>
<organism evidence="4 5">
    <name type="scientific">Crucibulum laeve</name>
    <dbReference type="NCBI Taxonomy" id="68775"/>
    <lineage>
        <taxon>Eukaryota</taxon>
        <taxon>Fungi</taxon>
        <taxon>Dikarya</taxon>
        <taxon>Basidiomycota</taxon>
        <taxon>Agaricomycotina</taxon>
        <taxon>Agaricomycetes</taxon>
        <taxon>Agaricomycetidae</taxon>
        <taxon>Agaricales</taxon>
        <taxon>Agaricineae</taxon>
        <taxon>Nidulariaceae</taxon>
        <taxon>Crucibulum</taxon>
    </lineage>
</organism>
<keyword evidence="5" id="KW-1185">Reference proteome</keyword>
<feature type="signal peptide" evidence="3">
    <location>
        <begin position="1"/>
        <end position="22"/>
    </location>
</feature>
<dbReference type="Pfam" id="PF11999">
    <property type="entry name" value="Ice_binding"/>
    <property type="match status" value="1"/>
</dbReference>
<dbReference type="OrthoDB" id="10264374at2759"/>
<dbReference type="EMBL" id="ML213685">
    <property type="protein sequence ID" value="TFK32144.1"/>
    <property type="molecule type" value="Genomic_DNA"/>
</dbReference>
<name>A0A5C3LG99_9AGAR</name>
<evidence type="ECO:0000256" key="1">
    <source>
        <dbReference type="ARBA" id="ARBA00005445"/>
    </source>
</evidence>
<accession>A0A5C3LG99</accession>
<evidence type="ECO:0000313" key="5">
    <source>
        <dbReference type="Proteomes" id="UP000308652"/>
    </source>
</evidence>
<reference evidence="4 5" key="1">
    <citation type="journal article" date="2019" name="Nat. Ecol. Evol.">
        <title>Megaphylogeny resolves global patterns of mushroom evolution.</title>
        <authorList>
            <person name="Varga T."/>
            <person name="Krizsan K."/>
            <person name="Foldi C."/>
            <person name="Dima B."/>
            <person name="Sanchez-Garcia M."/>
            <person name="Sanchez-Ramirez S."/>
            <person name="Szollosi G.J."/>
            <person name="Szarkandi J.G."/>
            <person name="Papp V."/>
            <person name="Albert L."/>
            <person name="Andreopoulos W."/>
            <person name="Angelini C."/>
            <person name="Antonin V."/>
            <person name="Barry K.W."/>
            <person name="Bougher N.L."/>
            <person name="Buchanan P."/>
            <person name="Buyck B."/>
            <person name="Bense V."/>
            <person name="Catcheside P."/>
            <person name="Chovatia M."/>
            <person name="Cooper J."/>
            <person name="Damon W."/>
            <person name="Desjardin D."/>
            <person name="Finy P."/>
            <person name="Geml J."/>
            <person name="Haridas S."/>
            <person name="Hughes K."/>
            <person name="Justo A."/>
            <person name="Karasinski D."/>
            <person name="Kautmanova I."/>
            <person name="Kiss B."/>
            <person name="Kocsube S."/>
            <person name="Kotiranta H."/>
            <person name="LaButti K.M."/>
            <person name="Lechner B.E."/>
            <person name="Liimatainen K."/>
            <person name="Lipzen A."/>
            <person name="Lukacs Z."/>
            <person name="Mihaltcheva S."/>
            <person name="Morgado L.N."/>
            <person name="Niskanen T."/>
            <person name="Noordeloos M.E."/>
            <person name="Ohm R.A."/>
            <person name="Ortiz-Santana B."/>
            <person name="Ovrebo C."/>
            <person name="Racz N."/>
            <person name="Riley R."/>
            <person name="Savchenko A."/>
            <person name="Shiryaev A."/>
            <person name="Soop K."/>
            <person name="Spirin V."/>
            <person name="Szebenyi C."/>
            <person name="Tomsovsky M."/>
            <person name="Tulloss R.E."/>
            <person name="Uehling J."/>
            <person name="Grigoriev I.V."/>
            <person name="Vagvolgyi C."/>
            <person name="Papp T."/>
            <person name="Martin F.M."/>
            <person name="Miettinen O."/>
            <person name="Hibbett D.S."/>
            <person name="Nagy L.G."/>
        </authorList>
    </citation>
    <scope>NUCLEOTIDE SEQUENCE [LARGE SCALE GENOMIC DNA]</scope>
    <source>
        <strain evidence="4 5">CBS 166.37</strain>
    </source>
</reference>
<keyword evidence="2 3" id="KW-0732">Signal</keyword>
<comment type="similarity">
    <text evidence="1">Belongs to the ice-binding protein family.</text>
</comment>